<dbReference type="GO" id="GO:0001228">
    <property type="term" value="F:DNA-binding transcription activator activity, RNA polymerase II-specific"/>
    <property type="evidence" value="ECO:0007669"/>
    <property type="project" value="TreeGrafter"/>
</dbReference>
<keyword evidence="2" id="KW-0804">Transcription</keyword>
<protein>
    <submittedName>
        <fullName evidence="6">HMG box domain-containing protein</fullName>
    </submittedName>
</protein>
<feature type="compositionally biased region" description="Low complexity" evidence="4">
    <location>
        <begin position="590"/>
        <end position="611"/>
    </location>
</feature>
<feature type="compositionally biased region" description="Basic and acidic residues" evidence="4">
    <location>
        <begin position="392"/>
        <end position="411"/>
    </location>
</feature>
<dbReference type="Gene3D" id="1.10.30.10">
    <property type="entry name" value="High mobility group box domain"/>
    <property type="match status" value="1"/>
</dbReference>
<dbReference type="SUPFAM" id="SSF47095">
    <property type="entry name" value="HMG-box"/>
    <property type="match status" value="1"/>
</dbReference>
<evidence type="ECO:0000313" key="6">
    <source>
        <dbReference type="EMBL" id="KAF7350690.1"/>
    </source>
</evidence>
<dbReference type="Pfam" id="PF00505">
    <property type="entry name" value="HMG_box"/>
    <property type="match status" value="1"/>
</dbReference>
<sequence>MPVVRRTIAYRKSRRLRNLDDDDSWEPYDAAMLDSALPPSPLAATEVKAERAVPNPEPESEPEVGADTDREVEGEQDTDQDADSDPNADAALDAELDARYGVEFPNVKPGGHVPRPRNAFICFRSVYVARHREQVHTGAASNYNSTSASDLALDRLVGLSHPASTSTSSSGTPPTRTVNQTVLSSDAGDTWRAFSPARRAPFQRMALREKEKHARTYPWYRYAPGAGGGVVRKPKPKLSSIPTARPTAEKLKPKPAPKFRPKSASTHRRCTSISISTSPAYAPSTSNTSDPCLDAFFKDTAADVEARQRHMSISDAKKRKYSHRASRKNADEDEMDSEYKPDLPRSKSKLRKTASASSRPRRVSWASPIAKMEKDADAGMEMPAPSLNTPEEQSKKPDDQCLTDDSTKLDGDAYPDVDMLESSPEPERVPAPNGEDKKIPHYPADSTLVESSRTIAQKNTIYTNLRASSYDLSPRNFGLPSAAPSPFETRTTVDNESLHVEDIMDIDSEDEVASLLPDDVSAAARFCASLRTRSLSPPAADLTQMQTTAAEVHDAAMFCASLCRSPSPLVSFSPPATPTLHAEAPASTTIPSKSIPAPAAPSRTSTPTRSPIPSPTHVKFEWDSWIYTPLELPDELDSEAEEQRFAPPAEDFGFFYPFDLEGGVMNELQSASWS</sequence>
<accession>A0A8H6Y2S2</accession>
<dbReference type="SMART" id="SM00398">
    <property type="entry name" value="HMG"/>
    <property type="match status" value="1"/>
</dbReference>
<dbReference type="GO" id="GO:0000122">
    <property type="term" value="P:negative regulation of transcription by RNA polymerase II"/>
    <property type="evidence" value="ECO:0007669"/>
    <property type="project" value="TreeGrafter"/>
</dbReference>
<feature type="domain" description="HMG box" evidence="5">
    <location>
        <begin position="113"/>
        <end position="221"/>
    </location>
</feature>
<evidence type="ECO:0000256" key="3">
    <source>
        <dbReference type="PROSITE-ProRule" id="PRU00267"/>
    </source>
</evidence>
<evidence type="ECO:0000259" key="5">
    <source>
        <dbReference type="PROSITE" id="PS50118"/>
    </source>
</evidence>
<keyword evidence="3" id="KW-0539">Nucleus</keyword>
<evidence type="ECO:0000256" key="1">
    <source>
        <dbReference type="ARBA" id="ARBA00023125"/>
    </source>
</evidence>
<feature type="DNA-binding region" description="HMG box" evidence="3">
    <location>
        <begin position="113"/>
        <end position="221"/>
    </location>
</feature>
<dbReference type="InterPro" id="IPR036910">
    <property type="entry name" value="HMG_box_dom_sf"/>
</dbReference>
<feature type="compositionally biased region" description="Basic residues" evidence="4">
    <location>
        <begin position="253"/>
        <end position="270"/>
    </location>
</feature>
<reference evidence="6" key="1">
    <citation type="submission" date="2020-05" db="EMBL/GenBank/DDBJ databases">
        <title>Mycena genomes resolve the evolution of fungal bioluminescence.</title>
        <authorList>
            <person name="Tsai I.J."/>
        </authorList>
    </citation>
    <scope>NUCLEOTIDE SEQUENCE</scope>
    <source>
        <strain evidence="6">160909Yilan</strain>
    </source>
</reference>
<dbReference type="GO" id="GO:0000978">
    <property type="term" value="F:RNA polymerase II cis-regulatory region sequence-specific DNA binding"/>
    <property type="evidence" value="ECO:0007669"/>
    <property type="project" value="TreeGrafter"/>
</dbReference>
<dbReference type="OrthoDB" id="6247875at2759"/>
<feature type="region of interest" description="Disordered" evidence="4">
    <location>
        <begin position="32"/>
        <end position="88"/>
    </location>
</feature>
<dbReference type="GO" id="GO:0030154">
    <property type="term" value="P:cell differentiation"/>
    <property type="evidence" value="ECO:0007669"/>
    <property type="project" value="TreeGrafter"/>
</dbReference>
<comment type="caution">
    <text evidence="6">The sequence shown here is derived from an EMBL/GenBank/DDBJ whole genome shotgun (WGS) entry which is preliminary data.</text>
</comment>
<evidence type="ECO:0000256" key="2">
    <source>
        <dbReference type="ARBA" id="ARBA00023163"/>
    </source>
</evidence>
<dbReference type="AlphaFoldDB" id="A0A8H6Y2S2"/>
<organism evidence="6 7">
    <name type="scientific">Mycena sanguinolenta</name>
    <dbReference type="NCBI Taxonomy" id="230812"/>
    <lineage>
        <taxon>Eukaryota</taxon>
        <taxon>Fungi</taxon>
        <taxon>Dikarya</taxon>
        <taxon>Basidiomycota</taxon>
        <taxon>Agaricomycotina</taxon>
        <taxon>Agaricomycetes</taxon>
        <taxon>Agaricomycetidae</taxon>
        <taxon>Agaricales</taxon>
        <taxon>Marasmiineae</taxon>
        <taxon>Mycenaceae</taxon>
        <taxon>Mycena</taxon>
    </lineage>
</organism>
<dbReference type="Proteomes" id="UP000623467">
    <property type="component" value="Unassembled WGS sequence"/>
</dbReference>
<name>A0A8H6Y2S2_9AGAR</name>
<dbReference type="InterPro" id="IPR009071">
    <property type="entry name" value="HMG_box_dom"/>
</dbReference>
<evidence type="ECO:0000256" key="4">
    <source>
        <dbReference type="SAM" id="MobiDB-lite"/>
    </source>
</evidence>
<dbReference type="PROSITE" id="PS50118">
    <property type="entry name" value="HMG_BOX_2"/>
    <property type="match status" value="1"/>
</dbReference>
<feature type="region of interest" description="Disordered" evidence="4">
    <location>
        <begin position="231"/>
        <end position="289"/>
    </location>
</feature>
<proteinExistence type="predicted"/>
<dbReference type="EMBL" id="JACAZH010000014">
    <property type="protein sequence ID" value="KAF7350690.1"/>
    <property type="molecule type" value="Genomic_DNA"/>
</dbReference>
<feature type="region of interest" description="Disordered" evidence="4">
    <location>
        <begin position="574"/>
        <end position="615"/>
    </location>
</feature>
<feature type="compositionally biased region" description="Acidic residues" evidence="4">
    <location>
        <begin position="74"/>
        <end position="86"/>
    </location>
</feature>
<gene>
    <name evidence="6" type="ORF">MSAN_01629800</name>
</gene>
<feature type="region of interest" description="Disordered" evidence="4">
    <location>
        <begin position="306"/>
        <end position="442"/>
    </location>
</feature>
<dbReference type="GO" id="GO:0005634">
    <property type="term" value="C:nucleus"/>
    <property type="evidence" value="ECO:0007669"/>
    <property type="project" value="UniProtKB-UniRule"/>
</dbReference>
<feature type="compositionally biased region" description="Basic residues" evidence="4">
    <location>
        <begin position="317"/>
        <end position="327"/>
    </location>
</feature>
<feature type="compositionally biased region" description="Polar residues" evidence="4">
    <location>
        <begin position="271"/>
        <end position="289"/>
    </location>
</feature>
<dbReference type="PANTHER" id="PTHR10270">
    <property type="entry name" value="SOX TRANSCRIPTION FACTOR"/>
    <property type="match status" value="1"/>
</dbReference>
<dbReference type="PANTHER" id="PTHR10270:SF161">
    <property type="entry name" value="SEX-DETERMINING REGION Y PROTEIN"/>
    <property type="match status" value="1"/>
</dbReference>
<keyword evidence="1 3" id="KW-0238">DNA-binding</keyword>
<evidence type="ECO:0000313" key="7">
    <source>
        <dbReference type="Proteomes" id="UP000623467"/>
    </source>
</evidence>
<dbReference type="InterPro" id="IPR050140">
    <property type="entry name" value="SRY-related_HMG-box_TF-like"/>
</dbReference>
<keyword evidence="7" id="KW-1185">Reference proteome</keyword>